<dbReference type="STRING" id="1423738.FC84_GL001235"/>
<protein>
    <submittedName>
        <fullName evidence="5">tRNA-binding domain-containing protein</fullName>
    </submittedName>
</protein>
<dbReference type="PROSITE" id="PS50886">
    <property type="entry name" value="TRBD"/>
    <property type="match status" value="1"/>
</dbReference>
<keyword evidence="6" id="KW-1185">Reference proteome</keyword>
<organism evidence="5 6">
    <name type="scientific">Lapidilactobacillus dextrinicus DSM 20335</name>
    <dbReference type="NCBI Taxonomy" id="1423738"/>
    <lineage>
        <taxon>Bacteria</taxon>
        <taxon>Bacillati</taxon>
        <taxon>Bacillota</taxon>
        <taxon>Bacilli</taxon>
        <taxon>Lactobacillales</taxon>
        <taxon>Lactobacillaceae</taxon>
        <taxon>Lapidilactobacillus</taxon>
    </lineage>
</organism>
<dbReference type="CDD" id="cd02796">
    <property type="entry name" value="tRNA_bind_bactPheRS"/>
    <property type="match status" value="1"/>
</dbReference>
<dbReference type="Pfam" id="PF14794">
    <property type="entry name" value="DUF4479"/>
    <property type="match status" value="1"/>
</dbReference>
<dbReference type="InterPro" id="IPR027855">
    <property type="entry name" value="DUF4479"/>
</dbReference>
<dbReference type="Proteomes" id="UP000051813">
    <property type="component" value="Unassembled WGS sequence"/>
</dbReference>
<evidence type="ECO:0000313" key="6">
    <source>
        <dbReference type="Proteomes" id="UP000051813"/>
    </source>
</evidence>
<dbReference type="InterPro" id="IPR033714">
    <property type="entry name" value="tRNA_bind_bactPheRS"/>
</dbReference>
<keyword evidence="2 3" id="KW-0694">RNA-binding</keyword>
<evidence type="ECO:0000256" key="3">
    <source>
        <dbReference type="PROSITE-ProRule" id="PRU00209"/>
    </source>
</evidence>
<dbReference type="Gene3D" id="2.40.50.140">
    <property type="entry name" value="Nucleic acid-binding proteins"/>
    <property type="match status" value="1"/>
</dbReference>
<dbReference type="NCBIfam" id="NF045760">
    <property type="entry name" value="YtpR"/>
    <property type="match status" value="1"/>
</dbReference>
<dbReference type="AlphaFoldDB" id="A0A0R2BHG2"/>
<dbReference type="InterPro" id="IPR002547">
    <property type="entry name" value="tRNA-bd_dom"/>
</dbReference>
<sequence length="221" mass="23764">MKINEKEVFRLLISSYNPTVLGDVLIMVTGQATNAEQNVATNGDVTRLTKKDNNELVGVNLFNASQYVHDLKGNGQILLTESQIAEVNAAVKKAGFDFEVPFDNQPKFVIGHVETLVEHPDSDHLHIAQVDLGTEKLQIVCGAPNVGAGQKVVVAKIGAMMPDGKIIWPGKLRGVESYGMICSAHELGLPNAPQRHGILVLDAASQTGAPFDFAGDYSANY</sequence>
<dbReference type="FunFam" id="2.40.50.140:FF:000045">
    <property type="entry name" value="Phenylalanine--tRNA ligase beta subunit"/>
    <property type="match status" value="1"/>
</dbReference>
<keyword evidence="1 3" id="KW-0820">tRNA-binding</keyword>
<evidence type="ECO:0000313" key="5">
    <source>
        <dbReference type="EMBL" id="KRM78213.1"/>
    </source>
</evidence>
<proteinExistence type="predicted"/>
<reference evidence="5 6" key="1">
    <citation type="journal article" date="2015" name="Genome Announc.">
        <title>Expanding the biotechnology potential of lactobacilli through comparative genomics of 213 strains and associated genera.</title>
        <authorList>
            <person name="Sun Z."/>
            <person name="Harris H.M."/>
            <person name="McCann A."/>
            <person name="Guo C."/>
            <person name="Argimon S."/>
            <person name="Zhang W."/>
            <person name="Yang X."/>
            <person name="Jeffery I.B."/>
            <person name="Cooney J.C."/>
            <person name="Kagawa T.F."/>
            <person name="Liu W."/>
            <person name="Song Y."/>
            <person name="Salvetti E."/>
            <person name="Wrobel A."/>
            <person name="Rasinkangas P."/>
            <person name="Parkhill J."/>
            <person name="Rea M.C."/>
            <person name="O'Sullivan O."/>
            <person name="Ritari J."/>
            <person name="Douillard F.P."/>
            <person name="Paul Ross R."/>
            <person name="Yang R."/>
            <person name="Briner A.E."/>
            <person name="Felis G.E."/>
            <person name="de Vos W.M."/>
            <person name="Barrangou R."/>
            <person name="Klaenhammer T.R."/>
            <person name="Caufield P.W."/>
            <person name="Cui Y."/>
            <person name="Zhang H."/>
            <person name="O'Toole P.W."/>
        </authorList>
    </citation>
    <scope>NUCLEOTIDE SEQUENCE [LARGE SCALE GENOMIC DNA]</scope>
    <source>
        <strain evidence="5 6">DSM 20335</strain>
    </source>
</reference>
<feature type="domain" description="TRNA-binding" evidence="4">
    <location>
        <begin position="102"/>
        <end position="212"/>
    </location>
</feature>
<dbReference type="InterPro" id="IPR037154">
    <property type="entry name" value="YtpR-like_sf"/>
</dbReference>
<dbReference type="SUPFAM" id="SSF50249">
    <property type="entry name" value="Nucleic acid-binding proteins"/>
    <property type="match status" value="1"/>
</dbReference>
<dbReference type="Pfam" id="PF01588">
    <property type="entry name" value="tRNA_bind"/>
    <property type="match status" value="1"/>
</dbReference>
<dbReference type="EMBL" id="AYYK01000025">
    <property type="protein sequence ID" value="KRM78213.1"/>
    <property type="molecule type" value="Genomic_DNA"/>
</dbReference>
<dbReference type="InterPro" id="IPR012340">
    <property type="entry name" value="NA-bd_OB-fold"/>
</dbReference>
<comment type="caution">
    <text evidence="5">The sequence shown here is derived from an EMBL/GenBank/DDBJ whole genome shotgun (WGS) entry which is preliminary data.</text>
</comment>
<evidence type="ECO:0000256" key="2">
    <source>
        <dbReference type="ARBA" id="ARBA00022884"/>
    </source>
</evidence>
<name>A0A0R2BHG2_9LACO</name>
<dbReference type="PATRIC" id="fig|1423738.3.peg.1251"/>
<accession>A0A0R2BHG2</accession>
<evidence type="ECO:0000259" key="4">
    <source>
        <dbReference type="PROSITE" id="PS50886"/>
    </source>
</evidence>
<evidence type="ECO:0000256" key="1">
    <source>
        <dbReference type="ARBA" id="ARBA00022555"/>
    </source>
</evidence>
<dbReference type="Gene3D" id="3.30.1940.10">
    <property type="entry name" value="YtpR-like"/>
    <property type="match status" value="1"/>
</dbReference>
<gene>
    <name evidence="5" type="ORF">FC84_GL001235</name>
</gene>
<dbReference type="GO" id="GO:0000049">
    <property type="term" value="F:tRNA binding"/>
    <property type="evidence" value="ECO:0007669"/>
    <property type="project" value="UniProtKB-UniRule"/>
</dbReference>